<dbReference type="EMBL" id="MAVT02000706">
    <property type="protein sequence ID" value="POS73952.1"/>
    <property type="molecule type" value="Genomic_DNA"/>
</dbReference>
<dbReference type="PANTHER" id="PTHR43976:SF6">
    <property type="entry name" value="OXIDOREDUCTASE, PUTATIVE (AFU_ORTHOLOGUE AFUA_1G13950)-RELATED"/>
    <property type="match status" value="1"/>
</dbReference>
<reference evidence="2" key="1">
    <citation type="submission" date="2017-09" db="EMBL/GenBank/DDBJ databases">
        <title>Polyketide synthases of a Diaporthe helianthi virulent isolate.</title>
        <authorList>
            <person name="Baroncelli R."/>
        </authorList>
    </citation>
    <scope>NUCLEOTIDE SEQUENCE [LARGE SCALE GENOMIC DNA]</scope>
    <source>
        <strain evidence="2">7/96</strain>
    </source>
</reference>
<comment type="similarity">
    <text evidence="1">Belongs to the short-chain dehydrogenases/reductases (SDR) family.</text>
</comment>
<dbReference type="InterPro" id="IPR051911">
    <property type="entry name" value="SDR_oxidoreductase"/>
</dbReference>
<dbReference type="PRINTS" id="PR00081">
    <property type="entry name" value="GDHRDH"/>
</dbReference>
<dbReference type="SUPFAM" id="SSF51735">
    <property type="entry name" value="NAD(P)-binding Rossmann-fold domains"/>
    <property type="match status" value="1"/>
</dbReference>
<name>A0A2P5HUM4_DIAHE</name>
<evidence type="ECO:0000313" key="2">
    <source>
        <dbReference type="EMBL" id="POS73952.1"/>
    </source>
</evidence>
<keyword evidence="3" id="KW-1185">Reference proteome</keyword>
<organism evidence="2 3">
    <name type="scientific">Diaporthe helianthi</name>
    <dbReference type="NCBI Taxonomy" id="158607"/>
    <lineage>
        <taxon>Eukaryota</taxon>
        <taxon>Fungi</taxon>
        <taxon>Dikarya</taxon>
        <taxon>Ascomycota</taxon>
        <taxon>Pezizomycotina</taxon>
        <taxon>Sordariomycetes</taxon>
        <taxon>Sordariomycetidae</taxon>
        <taxon>Diaporthales</taxon>
        <taxon>Diaporthaceae</taxon>
        <taxon>Diaporthe</taxon>
    </lineage>
</organism>
<dbReference type="Gene3D" id="3.40.50.720">
    <property type="entry name" value="NAD(P)-binding Rossmann-like Domain"/>
    <property type="match status" value="1"/>
</dbReference>
<dbReference type="PANTHER" id="PTHR43976">
    <property type="entry name" value="SHORT CHAIN DEHYDROGENASE"/>
    <property type="match status" value="1"/>
</dbReference>
<evidence type="ECO:0000313" key="3">
    <source>
        <dbReference type="Proteomes" id="UP000094444"/>
    </source>
</evidence>
<dbReference type="PRINTS" id="PR00080">
    <property type="entry name" value="SDRFAMILY"/>
</dbReference>
<dbReference type="InParanoid" id="A0A2P5HUM4"/>
<dbReference type="AlphaFoldDB" id="A0A2P5HUM4"/>
<evidence type="ECO:0000256" key="1">
    <source>
        <dbReference type="RuleBase" id="RU000363"/>
    </source>
</evidence>
<dbReference type="OrthoDB" id="1933717at2759"/>
<protein>
    <submittedName>
        <fullName evidence="2">Retinol dehydrogenase 8</fullName>
    </submittedName>
</protein>
<sequence length="306" mass="33183">MAPPTIPIIPMDNFNFTTPQRPLTWLITGSSSGFGLAITRHAQANGHKVLATSRNPSKTPDLVQEIESKGGRWLPLDLDDRDNTRVINDLEAEGVAIDVLVNNAGSALLQAAECITEDEARAQFETVFFGPYRLTRAVLPHMRERRFGIIVNISTGASLEGRESMGIYAASKAAFDGLTKVMAKEVAEFNVRTLTVYLGGFNTYFSSSLRAGSEPLPGDYDESAVGKALKFMHGGKYVADGDTWKGAKVVYDVVTGEGPGAGKEGELNLPLGRDMEARVKLVRDRMDHCWKVFGSAATKVSVKADN</sequence>
<gene>
    <name evidence="2" type="ORF">DHEL01_v207657</name>
</gene>
<comment type="caution">
    <text evidence="2">The sequence shown here is derived from an EMBL/GenBank/DDBJ whole genome shotgun (WGS) entry which is preliminary data.</text>
</comment>
<dbReference type="InterPro" id="IPR002347">
    <property type="entry name" value="SDR_fam"/>
</dbReference>
<dbReference type="STRING" id="158607.A0A2P5HUM4"/>
<accession>A0A2P5HUM4</accession>
<dbReference type="Proteomes" id="UP000094444">
    <property type="component" value="Unassembled WGS sequence"/>
</dbReference>
<dbReference type="Pfam" id="PF00106">
    <property type="entry name" value="adh_short"/>
    <property type="match status" value="1"/>
</dbReference>
<dbReference type="InterPro" id="IPR036291">
    <property type="entry name" value="NAD(P)-bd_dom_sf"/>
</dbReference>
<proteinExistence type="inferred from homology"/>